<dbReference type="Pfam" id="PF00743">
    <property type="entry name" value="FMO-like"/>
    <property type="match status" value="2"/>
</dbReference>
<reference evidence="9" key="2">
    <citation type="submission" date="2004-02" db="EMBL/GenBank/DDBJ databases">
        <authorList>
            <consortium name="Genoscope"/>
            <consortium name="Whitehead Institute Centre for Genome Research"/>
        </authorList>
    </citation>
    <scope>NUCLEOTIDE SEQUENCE</scope>
</reference>
<evidence type="ECO:0000256" key="2">
    <source>
        <dbReference type="ARBA" id="ARBA00009183"/>
    </source>
</evidence>
<dbReference type="FunFam" id="3.50.50.60:FF:000138">
    <property type="entry name" value="Flavin-containing monooxygenase"/>
    <property type="match status" value="1"/>
</dbReference>
<keyword evidence="3 8" id="KW-0285">Flavoprotein</keyword>
<protein>
    <recommendedName>
        <fullName evidence="8">Flavin-containing monooxygenase</fullName>
        <ecNumber evidence="8">1.-.-.-</ecNumber>
    </recommendedName>
</protein>
<keyword evidence="6 8" id="KW-0560">Oxidoreductase</keyword>
<comment type="cofactor">
    <cofactor evidence="1 8">
        <name>FAD</name>
        <dbReference type="ChEBI" id="CHEBI:57692"/>
    </cofactor>
</comment>
<dbReference type="Gene3D" id="3.50.50.60">
    <property type="entry name" value="FAD/NAD(P)-binding domain"/>
    <property type="match status" value="3"/>
</dbReference>
<name>Q4SPS5_TETNG</name>
<reference evidence="9" key="1">
    <citation type="journal article" date="2004" name="Nature">
        <title>Genome duplication in the teleost fish Tetraodon nigroviridis reveals the early vertebrate proto-karyotype.</title>
        <authorList>
            <person name="Jaillon O."/>
            <person name="Aury J.-M."/>
            <person name="Brunet F."/>
            <person name="Petit J.-L."/>
            <person name="Stange-Thomann N."/>
            <person name="Mauceli E."/>
            <person name="Bouneau L."/>
            <person name="Fischer C."/>
            <person name="Ozouf-Costaz C."/>
            <person name="Bernot A."/>
            <person name="Nicaud S."/>
            <person name="Jaffe D."/>
            <person name="Fisher S."/>
            <person name="Lutfalla G."/>
            <person name="Dossat C."/>
            <person name="Segurens B."/>
            <person name="Dasilva C."/>
            <person name="Salanoubat M."/>
            <person name="Levy M."/>
            <person name="Boudet N."/>
            <person name="Castellano S."/>
            <person name="Anthouard V."/>
            <person name="Jubin C."/>
            <person name="Castelli V."/>
            <person name="Katinka M."/>
            <person name="Vacherie B."/>
            <person name="Biemont C."/>
            <person name="Skalli Z."/>
            <person name="Cattolico L."/>
            <person name="Poulain J."/>
            <person name="De Berardinis V."/>
            <person name="Cruaud C."/>
            <person name="Duprat S."/>
            <person name="Brottier P."/>
            <person name="Coutanceau J.-P."/>
            <person name="Gouzy J."/>
            <person name="Parra G."/>
            <person name="Lardier G."/>
            <person name="Chapple C."/>
            <person name="McKernan K.J."/>
            <person name="McEwan P."/>
            <person name="Bosak S."/>
            <person name="Kellis M."/>
            <person name="Volff J.-N."/>
            <person name="Guigo R."/>
            <person name="Zody M.C."/>
            <person name="Mesirov J."/>
            <person name="Lindblad-Toh K."/>
            <person name="Birren B."/>
            <person name="Nusbaum C."/>
            <person name="Kahn D."/>
            <person name="Robinson-Rechavi M."/>
            <person name="Laudet V."/>
            <person name="Schachter V."/>
            <person name="Quetier F."/>
            <person name="Saurin W."/>
            <person name="Scarpelli C."/>
            <person name="Wincker P."/>
            <person name="Lander E.S."/>
            <person name="Weissenbach J."/>
            <person name="Roest Crollius H."/>
        </authorList>
    </citation>
    <scope>NUCLEOTIDE SEQUENCE [LARGE SCALE GENOMIC DNA]</scope>
</reference>
<keyword evidence="5" id="KW-0521">NADP</keyword>
<dbReference type="PANTHER" id="PTHR23023">
    <property type="entry name" value="DIMETHYLANILINE MONOOXYGENASE"/>
    <property type="match status" value="1"/>
</dbReference>
<accession>Q4SPS5</accession>
<dbReference type="AlphaFoldDB" id="Q4SPS5"/>
<organism evidence="9">
    <name type="scientific">Tetraodon nigroviridis</name>
    <name type="common">Spotted green pufferfish</name>
    <name type="synonym">Chelonodon nigroviridis</name>
    <dbReference type="NCBI Taxonomy" id="99883"/>
    <lineage>
        <taxon>Eukaryota</taxon>
        <taxon>Metazoa</taxon>
        <taxon>Chordata</taxon>
        <taxon>Craniata</taxon>
        <taxon>Vertebrata</taxon>
        <taxon>Euteleostomi</taxon>
        <taxon>Actinopterygii</taxon>
        <taxon>Neopterygii</taxon>
        <taxon>Teleostei</taxon>
        <taxon>Neoteleostei</taxon>
        <taxon>Acanthomorphata</taxon>
        <taxon>Eupercaria</taxon>
        <taxon>Tetraodontiformes</taxon>
        <taxon>Tetradontoidea</taxon>
        <taxon>Tetraodontidae</taxon>
        <taxon>Tetraodon</taxon>
    </lineage>
</organism>
<dbReference type="PIRSF" id="PIRSF000332">
    <property type="entry name" value="FMO"/>
    <property type="match status" value="1"/>
</dbReference>
<dbReference type="SUPFAM" id="SSF51905">
    <property type="entry name" value="FAD/NAD(P)-binding domain"/>
    <property type="match status" value="1"/>
</dbReference>
<proteinExistence type="inferred from homology"/>
<dbReference type="InterPro" id="IPR000960">
    <property type="entry name" value="Flavin_mOase"/>
</dbReference>
<keyword evidence="7 8" id="KW-0503">Monooxygenase</keyword>
<dbReference type="EC" id="1.-.-.-" evidence="8"/>
<dbReference type="InterPro" id="IPR050346">
    <property type="entry name" value="FMO-like"/>
</dbReference>
<evidence type="ECO:0000313" key="9">
    <source>
        <dbReference type="EMBL" id="CAF97357.1"/>
    </source>
</evidence>
<evidence type="ECO:0000256" key="1">
    <source>
        <dbReference type="ARBA" id="ARBA00001974"/>
    </source>
</evidence>
<dbReference type="InterPro" id="IPR020946">
    <property type="entry name" value="Flavin_mOase-like"/>
</dbReference>
<dbReference type="GO" id="GO:0050661">
    <property type="term" value="F:NADP binding"/>
    <property type="evidence" value="ECO:0007669"/>
    <property type="project" value="InterPro"/>
</dbReference>
<comment type="caution">
    <text evidence="9">The sequence shown here is derived from an EMBL/GenBank/DDBJ whole genome shotgun (WGS) entry which is preliminary data.</text>
</comment>
<dbReference type="KEGG" id="tng:GSTEN00014692G001"/>
<keyword evidence="4 8" id="KW-0274">FAD</keyword>
<evidence type="ECO:0000256" key="6">
    <source>
        <dbReference type="ARBA" id="ARBA00023002"/>
    </source>
</evidence>
<dbReference type="EMBL" id="CAAE01014536">
    <property type="protein sequence ID" value="CAF97357.1"/>
    <property type="molecule type" value="Genomic_DNA"/>
</dbReference>
<sequence>MLRVAVIGAGAAGLCVARHVLSRPDVFAPPVVFELSGHVGGTWCYEEGAGRSEDGRRIHSSMYRDLRHYSDPYIPDIPGIANFKGKVLHSHDYRYAEPFSALSVVVLGAKASGLDISIELASVGAQVFLSHGNARLTFPLPSGIQQSPVVTEVDEDGNVCFQDGSVASADVLMFCTGYKFKYPFLDAAQLGLDIQDHLVSPLYLFMMPPAFPSLFFIGICKIICPFPHFNCQVQFALAALGGGVTLPSRSQMEDEVRRQQQDRLDQGVQQRHLLVLDQLQWDYCDALARAANFTPLPPVVRSLYQETWRQRRIHPQNYRRRNYRLVSDSRWELIHG</sequence>
<dbReference type="GO" id="GO:0004499">
    <property type="term" value="F:N,N-dimethylaniline monooxygenase activity"/>
    <property type="evidence" value="ECO:0007669"/>
    <property type="project" value="InterPro"/>
</dbReference>
<dbReference type="InterPro" id="IPR036188">
    <property type="entry name" value="FAD/NAD-bd_sf"/>
</dbReference>
<dbReference type="OrthoDB" id="66881at2759"/>
<evidence type="ECO:0000256" key="7">
    <source>
        <dbReference type="ARBA" id="ARBA00023033"/>
    </source>
</evidence>
<comment type="similarity">
    <text evidence="2 8">Belongs to the FMO family.</text>
</comment>
<evidence type="ECO:0000256" key="8">
    <source>
        <dbReference type="RuleBase" id="RU361177"/>
    </source>
</evidence>
<evidence type="ECO:0000256" key="5">
    <source>
        <dbReference type="ARBA" id="ARBA00022857"/>
    </source>
</evidence>
<evidence type="ECO:0000256" key="3">
    <source>
        <dbReference type="ARBA" id="ARBA00022630"/>
    </source>
</evidence>
<dbReference type="GO" id="GO:0050660">
    <property type="term" value="F:flavin adenine dinucleotide binding"/>
    <property type="evidence" value="ECO:0007669"/>
    <property type="project" value="InterPro"/>
</dbReference>
<evidence type="ECO:0000256" key="4">
    <source>
        <dbReference type="ARBA" id="ARBA00022827"/>
    </source>
</evidence>
<gene>
    <name evidence="9" type="ORF">GSTENG00014692001</name>
</gene>